<accession>A0A8S9FH96</accession>
<sequence>MSSRRRSCCLKPSISASLSLWIIFLSTLNSQAVTVTAPHCVSGSSPDEHLSRDSYLSILMWTESVSSLWRSVAQSWSLNALEDLHVAAPLLSTGSNSWILLRPDLKILWHLPCFLSFWMMITLPTGKICSLSLLDEPVIGFVQYWNDTPAVKSLMVIFQIQHPLLLLFSESSDNSQCLVHRTSFGDKRLQVMVLSPLSAPPPPVRFLCGATGFWPEIKVLTDKPLIATSTTSISTSSFHSLELQKFVSVSPLNSTTLEKFIQTSSRQGRERSFSTSSFSRKRISPTSLFVRGDPILVFKTGETYQLPSRLLSCVKVRLGPVDASAFICLRVEALDGAATSQINVTNRLTFWIAHRGLYDVATVARYGLWTSSVHFSVCGWVWMDNAENVQLIGTRNFTRHESALHSEVEVMRWAMENMLQHSTCQSFGTGCKELIAMIKDPQAWPSFATELERIETLQICFSDFNIIHVPRTGKRSSCSVRLRLKSSSNLTGCQRHQISPKNLSASSNLARELVKIVESPRI</sequence>
<reference evidence="3" key="1">
    <citation type="submission" date="2019-12" db="EMBL/GenBank/DDBJ databases">
        <title>Genome sequencing and annotation of Brassica cretica.</title>
        <authorList>
            <person name="Studholme D.J."/>
            <person name="Sarris P.F."/>
        </authorList>
    </citation>
    <scope>NUCLEOTIDE SEQUENCE</scope>
    <source>
        <strain evidence="3">PFS-102/07</strain>
        <tissue evidence="3">Leaf</tissue>
    </source>
</reference>
<comment type="caution">
    <text evidence="3">The sequence shown here is derived from an EMBL/GenBank/DDBJ whole genome shotgun (WGS) entry which is preliminary data.</text>
</comment>
<dbReference type="EMBL" id="QGKY02002305">
    <property type="protein sequence ID" value="KAF2532434.1"/>
    <property type="molecule type" value="Genomic_DNA"/>
</dbReference>
<evidence type="ECO:0000259" key="2">
    <source>
        <dbReference type="Pfam" id="PF13456"/>
    </source>
</evidence>
<name>A0A8S9FH96_BRACR</name>
<dbReference type="GO" id="GO:0004523">
    <property type="term" value="F:RNA-DNA hybrid ribonuclease activity"/>
    <property type="evidence" value="ECO:0007669"/>
    <property type="project" value="InterPro"/>
</dbReference>
<gene>
    <name evidence="3" type="ORF">F2Q70_00031528</name>
</gene>
<organism evidence="3">
    <name type="scientific">Brassica cretica</name>
    <name type="common">Mustard</name>
    <dbReference type="NCBI Taxonomy" id="69181"/>
    <lineage>
        <taxon>Eukaryota</taxon>
        <taxon>Viridiplantae</taxon>
        <taxon>Streptophyta</taxon>
        <taxon>Embryophyta</taxon>
        <taxon>Tracheophyta</taxon>
        <taxon>Spermatophyta</taxon>
        <taxon>Magnoliopsida</taxon>
        <taxon>eudicotyledons</taxon>
        <taxon>Gunneridae</taxon>
        <taxon>Pentapetalae</taxon>
        <taxon>rosids</taxon>
        <taxon>malvids</taxon>
        <taxon>Brassicales</taxon>
        <taxon>Brassicaceae</taxon>
        <taxon>Brassiceae</taxon>
        <taxon>Brassica</taxon>
    </lineage>
</organism>
<proteinExistence type="predicted"/>
<keyword evidence="1" id="KW-0732">Signal</keyword>
<feature type="domain" description="RNase H type-1" evidence="2">
    <location>
        <begin position="376"/>
        <end position="475"/>
    </location>
</feature>
<dbReference type="InterPro" id="IPR002156">
    <property type="entry name" value="RNaseH_domain"/>
</dbReference>
<evidence type="ECO:0000256" key="1">
    <source>
        <dbReference type="SAM" id="SignalP"/>
    </source>
</evidence>
<evidence type="ECO:0000313" key="3">
    <source>
        <dbReference type="EMBL" id="KAF2532434.1"/>
    </source>
</evidence>
<protein>
    <recommendedName>
        <fullName evidence="2">RNase H type-1 domain-containing protein</fullName>
    </recommendedName>
</protein>
<feature type="chain" id="PRO_5035745341" description="RNase H type-1 domain-containing protein" evidence="1">
    <location>
        <begin position="33"/>
        <end position="522"/>
    </location>
</feature>
<dbReference type="Pfam" id="PF13456">
    <property type="entry name" value="RVT_3"/>
    <property type="match status" value="1"/>
</dbReference>
<dbReference type="AlphaFoldDB" id="A0A8S9FH96"/>
<dbReference type="GO" id="GO:0003676">
    <property type="term" value="F:nucleic acid binding"/>
    <property type="evidence" value="ECO:0007669"/>
    <property type="project" value="InterPro"/>
</dbReference>
<feature type="signal peptide" evidence="1">
    <location>
        <begin position="1"/>
        <end position="32"/>
    </location>
</feature>